<protein>
    <submittedName>
        <fullName evidence="1">Uncharacterized protein</fullName>
    </submittedName>
</protein>
<name>A0A2A6J237_9HYPH</name>
<reference evidence="1 2" key="1">
    <citation type="submission" date="2017-09" db="EMBL/GenBank/DDBJ databases">
        <title>Comparative genomics of rhizobia isolated from Phaseolus vulgaris in China.</title>
        <authorList>
            <person name="Tong W."/>
        </authorList>
    </citation>
    <scope>NUCLEOTIDE SEQUENCE [LARGE SCALE GENOMIC DNA]</scope>
    <source>
        <strain evidence="1 2">C5</strain>
    </source>
</reference>
<gene>
    <name evidence="1" type="ORF">CO666_31790</name>
</gene>
<evidence type="ECO:0000313" key="2">
    <source>
        <dbReference type="Proteomes" id="UP000220768"/>
    </source>
</evidence>
<sequence>MAGLHQFARKRGYRQVHGLSRYSHCPCRPRKADSTPRLILNSKARDTVLHLAANRLVEGGVRGETYRHWTIATGISLVKRFSSSPPALPAACRCCCGRPVSRGHVIRPGQVASPQVPSAAPF</sequence>
<proteinExistence type="predicted"/>
<keyword evidence="2" id="KW-1185">Reference proteome</keyword>
<evidence type="ECO:0000313" key="1">
    <source>
        <dbReference type="EMBL" id="PDT00206.1"/>
    </source>
</evidence>
<dbReference type="EMBL" id="NWSV01000045">
    <property type="protein sequence ID" value="PDT00206.1"/>
    <property type="molecule type" value="Genomic_DNA"/>
</dbReference>
<dbReference type="AlphaFoldDB" id="A0A2A6J237"/>
<organism evidence="1 2">
    <name type="scientific">Rhizobium chutanense</name>
    <dbReference type="NCBI Taxonomy" id="2035448"/>
    <lineage>
        <taxon>Bacteria</taxon>
        <taxon>Pseudomonadati</taxon>
        <taxon>Pseudomonadota</taxon>
        <taxon>Alphaproteobacteria</taxon>
        <taxon>Hyphomicrobiales</taxon>
        <taxon>Rhizobiaceae</taxon>
        <taxon>Rhizobium/Agrobacterium group</taxon>
        <taxon>Rhizobium</taxon>
    </lineage>
</organism>
<comment type="caution">
    <text evidence="1">The sequence shown here is derived from an EMBL/GenBank/DDBJ whole genome shotgun (WGS) entry which is preliminary data.</text>
</comment>
<accession>A0A2A6J237</accession>
<dbReference type="Proteomes" id="UP000220768">
    <property type="component" value="Unassembled WGS sequence"/>
</dbReference>